<evidence type="ECO:0000256" key="1">
    <source>
        <dbReference type="ARBA" id="ARBA00004141"/>
    </source>
</evidence>
<dbReference type="AlphaFoldDB" id="A0A109JLX4"/>
<gene>
    <name evidence="7" type="ORF">AS026_06370</name>
</gene>
<feature type="transmembrane region" description="Helical" evidence="6">
    <location>
        <begin position="251"/>
        <end position="276"/>
    </location>
</feature>
<evidence type="ECO:0000313" key="8">
    <source>
        <dbReference type="Proteomes" id="UP000068164"/>
    </source>
</evidence>
<keyword evidence="3 6" id="KW-0812">Transmembrane</keyword>
<comment type="similarity">
    <text evidence="2">Belongs to the TrbL/VirB6 family.</text>
</comment>
<evidence type="ECO:0000256" key="6">
    <source>
        <dbReference type="SAM" id="Phobius"/>
    </source>
</evidence>
<feature type="transmembrane region" description="Helical" evidence="6">
    <location>
        <begin position="225"/>
        <end position="244"/>
    </location>
</feature>
<dbReference type="NCBIfam" id="NF010426">
    <property type="entry name" value="PRK13852.1"/>
    <property type="match status" value="1"/>
</dbReference>
<dbReference type="Proteomes" id="UP000068164">
    <property type="component" value="Unassembled WGS sequence"/>
</dbReference>
<evidence type="ECO:0000256" key="2">
    <source>
        <dbReference type="ARBA" id="ARBA00007802"/>
    </source>
</evidence>
<keyword evidence="4 6" id="KW-1133">Transmembrane helix</keyword>
<evidence type="ECO:0000256" key="4">
    <source>
        <dbReference type="ARBA" id="ARBA00022989"/>
    </source>
</evidence>
<protein>
    <submittedName>
        <fullName evidence="7">Type IV secretion system protein VirB6</fullName>
    </submittedName>
</protein>
<keyword evidence="8" id="KW-1185">Reference proteome</keyword>
<keyword evidence="5 6" id="KW-0472">Membrane</keyword>
<dbReference type="RefSeq" id="WP_007538745.1">
    <property type="nucleotide sequence ID" value="NZ_LNCD01000080.1"/>
</dbReference>
<dbReference type="EMBL" id="LNCD01000080">
    <property type="protein sequence ID" value="KWV51285.1"/>
    <property type="molecule type" value="Genomic_DNA"/>
</dbReference>
<dbReference type="Pfam" id="PF04610">
    <property type="entry name" value="TrbL"/>
    <property type="match status" value="1"/>
</dbReference>
<evidence type="ECO:0000256" key="5">
    <source>
        <dbReference type="ARBA" id="ARBA00023136"/>
    </source>
</evidence>
<dbReference type="GO" id="GO:0030255">
    <property type="term" value="P:protein secretion by the type IV secretion system"/>
    <property type="evidence" value="ECO:0007669"/>
    <property type="project" value="InterPro"/>
</dbReference>
<accession>A0A109JLX4</accession>
<comment type="subcellular location">
    <subcellularLocation>
        <location evidence="1">Membrane</location>
        <topology evidence="1">Multi-pass membrane protein</topology>
    </subcellularLocation>
</comment>
<dbReference type="InterPro" id="IPR007688">
    <property type="entry name" value="Conjugal_tfr_TrbL/VirB6"/>
</dbReference>
<feature type="transmembrane region" description="Helical" evidence="6">
    <location>
        <begin position="35"/>
        <end position="53"/>
    </location>
</feature>
<comment type="caution">
    <text evidence="7">The sequence shown here is derived from an EMBL/GenBank/DDBJ whole genome shotgun (WGS) entry which is preliminary data.</text>
</comment>
<evidence type="ECO:0000256" key="3">
    <source>
        <dbReference type="ARBA" id="ARBA00022692"/>
    </source>
</evidence>
<sequence length="304" mass="32634">MKFTIAAPFTATHEVFGLAFEVGLHKMLGTIQDAVRAPLAAFVTLWIIIQGVLVMRGATDARSGVTRVITVTIVVALILGQANYHDYVVSVFEKTIPNFVQKVSGSHLPLRSMPAQLDIIFSLTEAAFQRVAAEIGPMNGQDSLAFQGAQLGFYAILWSTFGILDTVGILTKVLLAIGPLVLVGYIFDRTRDIAAKWIGQLITYGLLLLLLNVVATIVIATEISVLAIMLGVVMVLGTTAAKIIGLYELDMFFLTGNALIVALPPIAGNIAGSYWAGSAPSPNSVYRRFAQVERREAPEKSGAK</sequence>
<dbReference type="OrthoDB" id="8058394at2"/>
<feature type="transmembrane region" description="Helical" evidence="6">
    <location>
        <begin position="199"/>
        <end position="219"/>
    </location>
</feature>
<feature type="transmembrane region" description="Helical" evidence="6">
    <location>
        <begin position="65"/>
        <end position="84"/>
    </location>
</feature>
<feature type="transmembrane region" description="Helical" evidence="6">
    <location>
        <begin position="167"/>
        <end position="187"/>
    </location>
</feature>
<name>A0A109JLX4_9HYPH</name>
<organism evidence="7 8">
    <name type="scientific">Rhizobium altiplani</name>
    <dbReference type="NCBI Taxonomy" id="1864509"/>
    <lineage>
        <taxon>Bacteria</taxon>
        <taxon>Pseudomonadati</taxon>
        <taxon>Pseudomonadota</taxon>
        <taxon>Alphaproteobacteria</taxon>
        <taxon>Hyphomicrobiales</taxon>
        <taxon>Rhizobiaceae</taxon>
        <taxon>Rhizobium/Agrobacterium group</taxon>
        <taxon>Rhizobium</taxon>
    </lineage>
</organism>
<evidence type="ECO:0000313" key="7">
    <source>
        <dbReference type="EMBL" id="KWV51285.1"/>
    </source>
</evidence>
<proteinExistence type="inferred from homology"/>
<dbReference type="GO" id="GO:0016020">
    <property type="term" value="C:membrane"/>
    <property type="evidence" value="ECO:0007669"/>
    <property type="project" value="UniProtKB-SubCell"/>
</dbReference>
<reference evidence="7 8" key="1">
    <citation type="submission" date="2015-11" db="EMBL/GenBank/DDBJ databases">
        <title>Draft Genome Sequence of the Strain BR 10423 (Rhizobium sp.) isolated from nodules of Mimosa pudica.</title>
        <authorList>
            <person name="Barauna A.C."/>
            <person name="Zilli J.E."/>
            <person name="Simoes-Araujo J.L."/>
            <person name="Reis V.M."/>
            <person name="James E.K."/>
            <person name="Reis F.B.Jr."/>
            <person name="Rouws L.F."/>
            <person name="Passos S.R."/>
            <person name="Gois S.R."/>
        </authorList>
    </citation>
    <scope>NUCLEOTIDE SEQUENCE [LARGE SCALE GENOMIC DNA]</scope>
    <source>
        <strain evidence="7 8">BR10423</strain>
    </source>
</reference>